<reference evidence="2 3" key="1">
    <citation type="submission" date="2024-02" db="EMBL/GenBank/DDBJ databases">
        <title>Deinococcus carri NBRC 110142.</title>
        <authorList>
            <person name="Ichikawa N."/>
            <person name="Katano-Makiyama Y."/>
            <person name="Hidaka K."/>
        </authorList>
    </citation>
    <scope>NUCLEOTIDE SEQUENCE [LARGE SCALE GENOMIC DNA]</scope>
    <source>
        <strain evidence="2 3">NBRC 110142</strain>
    </source>
</reference>
<name>A0ABP9W6B5_9DEIO</name>
<gene>
    <name evidence="2" type="ORF">Dcar01_01255</name>
</gene>
<keyword evidence="3" id="KW-1185">Reference proteome</keyword>
<evidence type="ECO:0000256" key="1">
    <source>
        <dbReference type="SAM" id="MobiDB-lite"/>
    </source>
</evidence>
<evidence type="ECO:0000313" key="2">
    <source>
        <dbReference type="EMBL" id="GAA5512541.1"/>
    </source>
</evidence>
<feature type="region of interest" description="Disordered" evidence="1">
    <location>
        <begin position="1"/>
        <end position="77"/>
    </location>
</feature>
<sequence>MSDDKTSNVPDRPYTETKSDGVSHDDPVYQPPASAEESDLLDAAVDGTSASHYGANDPALYEETNGGESGGDNDDDR</sequence>
<evidence type="ECO:0000313" key="3">
    <source>
        <dbReference type="Proteomes" id="UP001401887"/>
    </source>
</evidence>
<dbReference type="RefSeq" id="WP_345462606.1">
    <property type="nucleotide sequence ID" value="NZ_BAABRP010000003.1"/>
</dbReference>
<feature type="compositionally biased region" description="Basic and acidic residues" evidence="1">
    <location>
        <begin position="13"/>
        <end position="27"/>
    </location>
</feature>
<protein>
    <submittedName>
        <fullName evidence="2">Uncharacterized protein</fullName>
    </submittedName>
</protein>
<dbReference type="EMBL" id="BAABRP010000003">
    <property type="protein sequence ID" value="GAA5512541.1"/>
    <property type="molecule type" value="Genomic_DNA"/>
</dbReference>
<accession>A0ABP9W6B5</accession>
<organism evidence="2 3">
    <name type="scientific">Deinococcus carri</name>
    <dbReference type="NCBI Taxonomy" id="1211323"/>
    <lineage>
        <taxon>Bacteria</taxon>
        <taxon>Thermotogati</taxon>
        <taxon>Deinococcota</taxon>
        <taxon>Deinococci</taxon>
        <taxon>Deinococcales</taxon>
        <taxon>Deinococcaceae</taxon>
        <taxon>Deinococcus</taxon>
    </lineage>
</organism>
<dbReference type="Proteomes" id="UP001401887">
    <property type="component" value="Unassembled WGS sequence"/>
</dbReference>
<comment type="caution">
    <text evidence="2">The sequence shown here is derived from an EMBL/GenBank/DDBJ whole genome shotgun (WGS) entry which is preliminary data.</text>
</comment>
<proteinExistence type="predicted"/>